<comment type="caution">
    <text evidence="1">The sequence shown here is derived from an EMBL/GenBank/DDBJ whole genome shotgun (WGS) entry which is preliminary data.</text>
</comment>
<gene>
    <name evidence="1" type="ORF">S06H3_34788</name>
</gene>
<sequence length="81" mass="8761">MPIDTGLFMDDATENMVALLNTQKAVFSPPSIKLISPMKGTFKGIYPSIEVDAESADFERIESGGGYMIDIFLDARANSGL</sequence>
<organism evidence="1">
    <name type="scientific">marine sediment metagenome</name>
    <dbReference type="NCBI Taxonomy" id="412755"/>
    <lineage>
        <taxon>unclassified sequences</taxon>
        <taxon>metagenomes</taxon>
        <taxon>ecological metagenomes</taxon>
    </lineage>
</organism>
<dbReference type="EMBL" id="BARV01020920">
    <property type="protein sequence ID" value="GAI18848.1"/>
    <property type="molecule type" value="Genomic_DNA"/>
</dbReference>
<proteinExistence type="predicted"/>
<name>X1LIA7_9ZZZZ</name>
<accession>X1LIA7</accession>
<feature type="non-terminal residue" evidence="1">
    <location>
        <position position="81"/>
    </location>
</feature>
<evidence type="ECO:0000313" key="1">
    <source>
        <dbReference type="EMBL" id="GAI18848.1"/>
    </source>
</evidence>
<dbReference type="AlphaFoldDB" id="X1LIA7"/>
<protein>
    <submittedName>
        <fullName evidence="1">Uncharacterized protein</fullName>
    </submittedName>
</protein>
<reference evidence="1" key="1">
    <citation type="journal article" date="2014" name="Front. Microbiol.">
        <title>High frequency of phylogenetically diverse reductive dehalogenase-homologous genes in deep subseafloor sedimentary metagenomes.</title>
        <authorList>
            <person name="Kawai M."/>
            <person name="Futagami T."/>
            <person name="Toyoda A."/>
            <person name="Takaki Y."/>
            <person name="Nishi S."/>
            <person name="Hori S."/>
            <person name="Arai W."/>
            <person name="Tsubouchi T."/>
            <person name="Morono Y."/>
            <person name="Uchiyama I."/>
            <person name="Ito T."/>
            <person name="Fujiyama A."/>
            <person name="Inagaki F."/>
            <person name="Takami H."/>
        </authorList>
    </citation>
    <scope>NUCLEOTIDE SEQUENCE</scope>
    <source>
        <strain evidence="1">Expedition CK06-06</strain>
    </source>
</reference>